<dbReference type="OrthoDB" id="244732at2"/>
<dbReference type="InterPro" id="IPR015943">
    <property type="entry name" value="WD40/YVTN_repeat-like_dom_sf"/>
</dbReference>
<dbReference type="Proteomes" id="UP000001887">
    <property type="component" value="Chromosome"/>
</dbReference>
<protein>
    <submittedName>
        <fullName evidence="4">Pyrrolo-quinoline quinone</fullName>
    </submittedName>
</protein>
<name>D2R9J5_PIRSD</name>
<dbReference type="AlphaFoldDB" id="D2R9J5"/>
<dbReference type="Gene3D" id="2.130.10.10">
    <property type="entry name" value="YVTN repeat-like/Quinoprotein amine dehydrogenase"/>
    <property type="match status" value="2"/>
</dbReference>
<feature type="domain" description="Pyrrolo-quinoline quinone repeat" evidence="3">
    <location>
        <begin position="210"/>
        <end position="290"/>
    </location>
</feature>
<feature type="signal peptide" evidence="2">
    <location>
        <begin position="1"/>
        <end position="40"/>
    </location>
</feature>
<evidence type="ECO:0000313" key="5">
    <source>
        <dbReference type="Proteomes" id="UP000001887"/>
    </source>
</evidence>
<evidence type="ECO:0000256" key="2">
    <source>
        <dbReference type="SAM" id="SignalP"/>
    </source>
</evidence>
<dbReference type="KEGG" id="psl:Psta_3081"/>
<organism evidence="4 5">
    <name type="scientific">Pirellula staleyi (strain ATCC 27377 / DSM 6068 / ICPB 4128)</name>
    <name type="common">Pirella staleyi</name>
    <dbReference type="NCBI Taxonomy" id="530564"/>
    <lineage>
        <taxon>Bacteria</taxon>
        <taxon>Pseudomonadati</taxon>
        <taxon>Planctomycetota</taxon>
        <taxon>Planctomycetia</taxon>
        <taxon>Pirellulales</taxon>
        <taxon>Pirellulaceae</taxon>
        <taxon>Pirellula</taxon>
    </lineage>
</organism>
<dbReference type="STRING" id="530564.Psta_3081"/>
<evidence type="ECO:0000313" key="4">
    <source>
        <dbReference type="EMBL" id="ADB17745.1"/>
    </source>
</evidence>
<feature type="domain" description="Pyrrolo-quinoline quinone repeat" evidence="3">
    <location>
        <begin position="74"/>
        <end position="206"/>
    </location>
</feature>
<dbReference type="SMART" id="SM00564">
    <property type="entry name" value="PQQ"/>
    <property type="match status" value="5"/>
</dbReference>
<dbReference type="EMBL" id="CP001848">
    <property type="protein sequence ID" value="ADB17745.1"/>
    <property type="molecule type" value="Genomic_DNA"/>
</dbReference>
<gene>
    <name evidence="4" type="ordered locus">Psta_3081</name>
</gene>
<evidence type="ECO:0000259" key="3">
    <source>
        <dbReference type="Pfam" id="PF13360"/>
    </source>
</evidence>
<reference evidence="4 5" key="1">
    <citation type="journal article" date="2009" name="Stand. Genomic Sci.">
        <title>Complete genome sequence of Pirellula staleyi type strain (ATCC 27377).</title>
        <authorList>
            <person name="Clum A."/>
            <person name="Tindall B.J."/>
            <person name="Sikorski J."/>
            <person name="Ivanova N."/>
            <person name="Mavrommatis K."/>
            <person name="Lucas S."/>
            <person name="Glavina del Rio T."/>
            <person name="Nolan M."/>
            <person name="Chen F."/>
            <person name="Tice H."/>
            <person name="Pitluck S."/>
            <person name="Cheng J.F."/>
            <person name="Chertkov O."/>
            <person name="Brettin T."/>
            <person name="Han C."/>
            <person name="Detter J.C."/>
            <person name="Kuske C."/>
            <person name="Bruce D."/>
            <person name="Goodwin L."/>
            <person name="Ovchinikova G."/>
            <person name="Pati A."/>
            <person name="Mikhailova N."/>
            <person name="Chen A."/>
            <person name="Palaniappan K."/>
            <person name="Land M."/>
            <person name="Hauser L."/>
            <person name="Chang Y.J."/>
            <person name="Jeffries C.D."/>
            <person name="Chain P."/>
            <person name="Rohde M."/>
            <person name="Goker M."/>
            <person name="Bristow J."/>
            <person name="Eisen J.A."/>
            <person name="Markowitz V."/>
            <person name="Hugenholtz P."/>
            <person name="Kyrpides N.C."/>
            <person name="Klenk H.P."/>
            <person name="Lapidus A."/>
        </authorList>
    </citation>
    <scope>NUCLEOTIDE SEQUENCE [LARGE SCALE GENOMIC DNA]</scope>
    <source>
        <strain evidence="5">ATCC 27377 / DSM 6068 / ICPB 4128</strain>
    </source>
</reference>
<feature type="domain" description="Pyrrolo-quinoline quinone repeat" evidence="3">
    <location>
        <begin position="347"/>
        <end position="424"/>
    </location>
</feature>
<dbReference type="PANTHER" id="PTHR34512">
    <property type="entry name" value="CELL SURFACE PROTEIN"/>
    <property type="match status" value="1"/>
</dbReference>
<feature type="chain" id="PRO_5003034828" evidence="2">
    <location>
        <begin position="41"/>
        <end position="473"/>
    </location>
</feature>
<evidence type="ECO:0000256" key="1">
    <source>
        <dbReference type="SAM" id="MobiDB-lite"/>
    </source>
</evidence>
<feature type="region of interest" description="Disordered" evidence="1">
    <location>
        <begin position="290"/>
        <end position="328"/>
    </location>
</feature>
<keyword evidence="2" id="KW-0732">Signal</keyword>
<dbReference type="SUPFAM" id="SSF50998">
    <property type="entry name" value="Quinoprotein alcohol dehydrogenase-like"/>
    <property type="match status" value="1"/>
</dbReference>
<dbReference type="eggNOG" id="COG1520">
    <property type="taxonomic scope" value="Bacteria"/>
</dbReference>
<dbReference type="InterPro" id="IPR002372">
    <property type="entry name" value="PQQ_rpt_dom"/>
</dbReference>
<accession>D2R9J5</accession>
<keyword evidence="5" id="KW-1185">Reference proteome</keyword>
<dbReference type="PANTHER" id="PTHR34512:SF30">
    <property type="entry name" value="OUTER MEMBRANE PROTEIN ASSEMBLY FACTOR BAMB"/>
    <property type="match status" value="1"/>
</dbReference>
<feature type="compositionally biased region" description="Low complexity" evidence="1">
    <location>
        <begin position="300"/>
        <end position="315"/>
    </location>
</feature>
<dbReference type="Pfam" id="PF13360">
    <property type="entry name" value="PQQ_2"/>
    <property type="match status" value="3"/>
</dbReference>
<dbReference type="InterPro" id="IPR011047">
    <property type="entry name" value="Quinoprotein_ADH-like_sf"/>
</dbReference>
<dbReference type="InterPro" id="IPR018391">
    <property type="entry name" value="PQQ_b-propeller_rpt"/>
</dbReference>
<dbReference type="HOGENOM" id="CLU_027480_2_2_0"/>
<sequence precursor="true">MNVRFLFPRCARALRVNPNALCAWLMLGVMLVADAPAVSAVDTWPGFRGDGTSHTRATNLPATWEMRGRAAGNWSIRLPGYGQSSPVIWKQQIFVSAVSGENKEKLHLIAISLADGSTLWQKELPGTQQVKDSDAVSRGAPTPVVDAERVYFVFESGDIFALSHQGDLQWQRSFVKDYGEIKGPHGFASSPIIVGDSIVLQVAHSGPSYLLALDKKTGENRWKVEHPSQTGWSTPVAVQHQGQSLIIVSTAGSVRAVDASSGELIWTVDNVQGNSTPSPTIAGDRVIIGASSEPGGGGRRSASAAPAAGEASKGATEAEKPSAPPTQAGSLAIELGGTGNVSESHVTWRSNRVSAGYSSPLVVDGLVYFVNRVGVAQCVDAESGEVLWSERLPAACWTSPVCNEGRIFFFCKEGSVAVYKTGREKETLGESSISTTDVVYGVAAVDNAWIVRTGRGLVRVSSPASETSVDAGR</sequence>
<proteinExistence type="predicted"/>